<dbReference type="EMBL" id="BMQA01000108">
    <property type="protein sequence ID" value="GGJ68891.1"/>
    <property type="molecule type" value="Genomic_DNA"/>
</dbReference>
<evidence type="ECO:0000256" key="1">
    <source>
        <dbReference type="ARBA" id="ARBA00023002"/>
    </source>
</evidence>
<protein>
    <submittedName>
        <fullName evidence="3">3-oxoacyl-ACP reductase</fullName>
    </submittedName>
</protein>
<accession>A0A917UMU8</accession>
<keyword evidence="4" id="KW-1185">Reference proteome</keyword>
<dbReference type="PANTHER" id="PTHR43157:SF31">
    <property type="entry name" value="PHOSPHATIDYLINOSITOL-GLYCAN BIOSYNTHESIS CLASS F PROTEIN"/>
    <property type="match status" value="1"/>
</dbReference>
<gene>
    <name evidence="3" type="ORF">GCM10010121_094500</name>
</gene>
<dbReference type="GO" id="GO:0016491">
    <property type="term" value="F:oxidoreductase activity"/>
    <property type="evidence" value="ECO:0007669"/>
    <property type="project" value="UniProtKB-KW"/>
</dbReference>
<organism evidence="3 4">
    <name type="scientific">Streptomyces brasiliensis</name>
    <dbReference type="NCBI Taxonomy" id="1954"/>
    <lineage>
        <taxon>Bacteria</taxon>
        <taxon>Bacillati</taxon>
        <taxon>Actinomycetota</taxon>
        <taxon>Actinomycetes</taxon>
        <taxon>Kitasatosporales</taxon>
        <taxon>Streptomycetaceae</taxon>
        <taxon>Streptomyces</taxon>
    </lineage>
</organism>
<dbReference type="InterPro" id="IPR036291">
    <property type="entry name" value="NAD(P)-bd_dom_sf"/>
</dbReference>
<keyword evidence="1" id="KW-0560">Oxidoreductase</keyword>
<evidence type="ECO:0000313" key="3">
    <source>
        <dbReference type="EMBL" id="GGJ68891.1"/>
    </source>
</evidence>
<dbReference type="Gene3D" id="3.40.50.720">
    <property type="entry name" value="NAD(P)-binding Rossmann-like Domain"/>
    <property type="match status" value="1"/>
</dbReference>
<dbReference type="Proteomes" id="UP000657574">
    <property type="component" value="Unassembled WGS sequence"/>
</dbReference>
<dbReference type="InterPro" id="IPR002347">
    <property type="entry name" value="SDR_fam"/>
</dbReference>
<proteinExistence type="inferred from homology"/>
<dbReference type="Pfam" id="PF00106">
    <property type="entry name" value="adh_short"/>
    <property type="match status" value="1"/>
</dbReference>
<dbReference type="PANTHER" id="PTHR43157">
    <property type="entry name" value="PHOSPHATIDYLINOSITOL-GLYCAN BIOSYNTHESIS CLASS F PROTEIN-RELATED"/>
    <property type="match status" value="1"/>
</dbReference>
<dbReference type="AlphaFoldDB" id="A0A917UMU8"/>
<reference evidence="3" key="1">
    <citation type="journal article" date="2014" name="Int. J. Syst. Evol. Microbiol.">
        <title>Complete genome sequence of Corynebacterium casei LMG S-19264T (=DSM 44701T), isolated from a smear-ripened cheese.</title>
        <authorList>
            <consortium name="US DOE Joint Genome Institute (JGI-PGF)"/>
            <person name="Walter F."/>
            <person name="Albersmeier A."/>
            <person name="Kalinowski J."/>
            <person name="Ruckert C."/>
        </authorList>
    </citation>
    <scope>NUCLEOTIDE SEQUENCE</scope>
    <source>
        <strain evidence="3">JCM 3086</strain>
    </source>
</reference>
<dbReference type="SUPFAM" id="SSF51735">
    <property type="entry name" value="NAD(P)-binding Rossmann-fold domains"/>
    <property type="match status" value="1"/>
</dbReference>
<dbReference type="PRINTS" id="PR00080">
    <property type="entry name" value="SDRFAMILY"/>
</dbReference>
<evidence type="ECO:0000313" key="4">
    <source>
        <dbReference type="Proteomes" id="UP000657574"/>
    </source>
</evidence>
<comment type="similarity">
    <text evidence="2">Belongs to the short-chain dehydrogenases/reductases (SDR) family.</text>
</comment>
<sequence>MSVPSTRDMTVVLTGATSGIGKAAARLLAPRVTRLIVHGPEQPDDVAALVKELRAANAGDVHYVHADYDRLAAVRALADSIAQHTDHVDVLINNAGRPGAPRRRLSADGNEATLQTNYLAAVLLTKQLTPLLLASAEPGGRVVNVASATHMTASLDPHDLNLEHSTYSATTAYARSELALVTHACWLASQAPPPQPDTVSLHPGVINTSLLHAMFSLTGEPTTRGAHNLVHAALATSRWGGRYLNEEHPVRPNPITLEPAFQEQLMASTVDLLRRAGAY</sequence>
<comment type="caution">
    <text evidence="3">The sequence shown here is derived from an EMBL/GenBank/DDBJ whole genome shotgun (WGS) entry which is preliminary data.</text>
</comment>
<name>A0A917UMU8_9ACTN</name>
<dbReference type="RefSeq" id="WP_189317462.1">
    <property type="nucleotide sequence ID" value="NZ_BMQA01000108.1"/>
</dbReference>
<reference evidence="3" key="2">
    <citation type="submission" date="2020-09" db="EMBL/GenBank/DDBJ databases">
        <authorList>
            <person name="Sun Q."/>
            <person name="Ohkuma M."/>
        </authorList>
    </citation>
    <scope>NUCLEOTIDE SEQUENCE</scope>
    <source>
        <strain evidence="3">JCM 3086</strain>
    </source>
</reference>
<evidence type="ECO:0000256" key="2">
    <source>
        <dbReference type="RuleBase" id="RU000363"/>
    </source>
</evidence>
<dbReference type="PRINTS" id="PR00081">
    <property type="entry name" value="GDHRDH"/>
</dbReference>